<dbReference type="RefSeq" id="WP_168021855.1">
    <property type="nucleotide sequence ID" value="NZ_JAATEP010000096.1"/>
</dbReference>
<keyword evidence="3" id="KW-1185">Reference proteome</keyword>
<proteinExistence type="predicted"/>
<keyword evidence="1" id="KW-0472">Membrane</keyword>
<organism evidence="2 3">
    <name type="scientific">Nonomuraea composti</name>
    <dbReference type="NCBI Taxonomy" id="2720023"/>
    <lineage>
        <taxon>Bacteria</taxon>
        <taxon>Bacillati</taxon>
        <taxon>Actinomycetota</taxon>
        <taxon>Actinomycetes</taxon>
        <taxon>Streptosporangiales</taxon>
        <taxon>Streptosporangiaceae</taxon>
        <taxon>Nonomuraea</taxon>
    </lineage>
</organism>
<evidence type="ECO:0000256" key="1">
    <source>
        <dbReference type="SAM" id="Phobius"/>
    </source>
</evidence>
<comment type="caution">
    <text evidence="2">The sequence shown here is derived from an EMBL/GenBank/DDBJ whole genome shotgun (WGS) entry which is preliminary data.</text>
</comment>
<evidence type="ECO:0000313" key="3">
    <source>
        <dbReference type="Proteomes" id="UP000696294"/>
    </source>
</evidence>
<keyword evidence="1" id="KW-0812">Transmembrane</keyword>
<dbReference type="EMBL" id="JAATEP010000096">
    <property type="protein sequence ID" value="NJP98547.1"/>
    <property type="molecule type" value="Genomic_DNA"/>
</dbReference>
<accession>A0ABX1BQL3</accession>
<sequence length="289" mass="30795">MDDLQELRRYHDALPGAAPESIGAARSRLAGHMGGSRRPRARRIRPVWGLSLAGPAATRRRRTGAAAISALSVCLAVTVTWLAVPQPGQRDGVTLAVPTGAAPTEPSVVAKAEPSGAGFKKLKKKYPPVGKIASMPEIPIWMWLGRPSTADAKDVVLCNAWDSLGATCAGFPPLNAKEFARMQGSTWGIRDTKQVRALHPDATSEQLRRLIDEQERVNALGRIFFGIARAEVHGIMAVTTDGRKITGSVARSVGAGYGVWAVKLPSDITTAALIVTDASGKTLQRIRRG</sequence>
<evidence type="ECO:0000313" key="2">
    <source>
        <dbReference type="EMBL" id="NJP98547.1"/>
    </source>
</evidence>
<name>A0ABX1BQL3_9ACTN</name>
<protein>
    <submittedName>
        <fullName evidence="2">Uncharacterized protein</fullName>
    </submittedName>
</protein>
<keyword evidence="1" id="KW-1133">Transmembrane helix</keyword>
<gene>
    <name evidence="2" type="ORF">HCN51_55580</name>
</gene>
<reference evidence="2 3" key="1">
    <citation type="submission" date="2020-03" db="EMBL/GenBank/DDBJ databases">
        <title>WGS of actinomycetes isolated from Thailand.</title>
        <authorList>
            <person name="Thawai C."/>
        </authorList>
    </citation>
    <scope>NUCLEOTIDE SEQUENCE [LARGE SCALE GENOMIC DNA]</scope>
    <source>
        <strain evidence="2 3">FMUSA5-5</strain>
    </source>
</reference>
<feature type="transmembrane region" description="Helical" evidence="1">
    <location>
        <begin position="65"/>
        <end position="84"/>
    </location>
</feature>
<dbReference type="Proteomes" id="UP000696294">
    <property type="component" value="Unassembled WGS sequence"/>
</dbReference>